<dbReference type="Proteomes" id="UP001467690">
    <property type="component" value="Unassembled WGS sequence"/>
</dbReference>
<protein>
    <submittedName>
        <fullName evidence="3">Transglutaminase family protein</fullName>
    </submittedName>
</protein>
<dbReference type="Pfam" id="PF09899">
    <property type="entry name" value="DUF2126"/>
    <property type="match status" value="2"/>
</dbReference>
<name>A0ABV1RMB8_9ALTE</name>
<dbReference type="Pfam" id="PF08379">
    <property type="entry name" value="Bact_transglu_N"/>
    <property type="match status" value="1"/>
</dbReference>
<dbReference type="SUPFAM" id="SSF54001">
    <property type="entry name" value="Cysteine proteinases"/>
    <property type="match status" value="1"/>
</dbReference>
<dbReference type="Pfam" id="PF01841">
    <property type="entry name" value="Transglut_core"/>
    <property type="match status" value="1"/>
</dbReference>
<organism evidence="3 4">
    <name type="scientific">Catenovulum sediminis</name>
    <dbReference type="NCBI Taxonomy" id="1740262"/>
    <lineage>
        <taxon>Bacteria</taxon>
        <taxon>Pseudomonadati</taxon>
        <taxon>Pseudomonadota</taxon>
        <taxon>Gammaproteobacteria</taxon>
        <taxon>Alteromonadales</taxon>
        <taxon>Alteromonadaceae</taxon>
        <taxon>Catenovulum</taxon>
    </lineage>
</organism>
<dbReference type="InterPro" id="IPR002931">
    <property type="entry name" value="Transglutaminase-like"/>
</dbReference>
<gene>
    <name evidence="3" type="ORF">ABS311_18510</name>
</gene>
<dbReference type="EMBL" id="JBELOE010000270">
    <property type="protein sequence ID" value="MER2493872.1"/>
    <property type="molecule type" value="Genomic_DNA"/>
</dbReference>
<reference evidence="3 4" key="1">
    <citation type="submission" date="2024-06" db="EMBL/GenBank/DDBJ databases">
        <authorList>
            <person name="Chen R.Y."/>
        </authorList>
    </citation>
    <scope>NUCLEOTIDE SEQUENCE [LARGE SCALE GENOMIC DNA]</scope>
    <source>
        <strain evidence="3 4">D2</strain>
    </source>
</reference>
<proteinExistence type="predicted"/>
<evidence type="ECO:0000259" key="2">
    <source>
        <dbReference type="SMART" id="SM00460"/>
    </source>
</evidence>
<dbReference type="RefSeq" id="WP_143870365.1">
    <property type="nucleotide sequence ID" value="NZ_CP041660.1"/>
</dbReference>
<feature type="domain" description="Transglutaminase-like" evidence="2">
    <location>
        <begin position="175"/>
        <end position="251"/>
    </location>
</feature>
<comment type="caution">
    <text evidence="3">The sequence shown here is derived from an EMBL/GenBank/DDBJ whole genome shotgun (WGS) entry which is preliminary data.</text>
</comment>
<dbReference type="InterPro" id="IPR018667">
    <property type="entry name" value="DUF2126"/>
</dbReference>
<keyword evidence="4" id="KW-1185">Reference proteome</keyword>
<dbReference type="InterPro" id="IPR038765">
    <property type="entry name" value="Papain-like_cys_pep_sf"/>
</dbReference>
<evidence type="ECO:0000313" key="3">
    <source>
        <dbReference type="EMBL" id="MER2493872.1"/>
    </source>
</evidence>
<evidence type="ECO:0000313" key="4">
    <source>
        <dbReference type="Proteomes" id="UP001467690"/>
    </source>
</evidence>
<feature type="compositionally biased region" description="Low complexity" evidence="1">
    <location>
        <begin position="1061"/>
        <end position="1071"/>
    </location>
</feature>
<evidence type="ECO:0000256" key="1">
    <source>
        <dbReference type="SAM" id="MobiDB-lite"/>
    </source>
</evidence>
<accession>A0ABV1RMB8</accession>
<dbReference type="InterPro" id="IPR013589">
    <property type="entry name" value="Bac_transglu_N"/>
</dbReference>
<dbReference type="Gene3D" id="3.10.620.30">
    <property type="match status" value="1"/>
</dbReference>
<dbReference type="PANTHER" id="PTHR33490:SF1">
    <property type="entry name" value="SLL1233 PROTEIN"/>
    <property type="match status" value="1"/>
</dbReference>
<dbReference type="PANTHER" id="PTHR33490">
    <property type="entry name" value="BLR5614 PROTEIN-RELATED"/>
    <property type="match status" value="1"/>
</dbReference>
<dbReference type="SMART" id="SM00460">
    <property type="entry name" value="TGc"/>
    <property type="match status" value="1"/>
</dbReference>
<feature type="region of interest" description="Disordered" evidence="1">
    <location>
        <begin position="1056"/>
        <end position="1078"/>
    </location>
</feature>
<sequence length="1123" mass="128174">MTITIGITHHTEYVYDKAIRMEPHTFRLRPAPHCRTPIKSYSLKVYPETHFINWQQDPFGNYLARVVFPEKTEKFWFTVDLVAEMTVINPFDFFVEEYAQTFPFSYPERLKKDLTPYLEHDIASEAFVQLIARCQQENKKDTSTVDFIVNVNRIIYQMIEYGIRMEAGVQTIDETLQKKSGSCRDSSWLLVQLFRHLGMAARFVSGYLVQLAPDEKSLDGPSGPEKDFTDLHAWCEVYVPGAGWIGLDPTSGLFAGEGHIPLACTPEPGSAAPVSGVIEKCESTFDFYNKVVRVHEMPRVTKPYSEAQWAEINKLGLTVDNLLQKNGIELTMGGEPTFISIDDMESEQWNTAAEGEDKRRLAHQLFKKMQATFSPGSFTHYGQGKWYPGEPLPRWQYACYWRRDGEPIWKSPALLADITKDYAIDIDKTAAFSQALVLELGLQKSCITTAYEDILYHLWQEGCLPVDPEPKTPELLHAMSRKGFLAKMEKGIEQPVGYVIPLTWDDSQNLWQSCVWQFKRQYCFLLPGDSPIGYRLPLSSLGEAAPLIERDPTQLPEQFDAAVQAKNKGYVGEELLKTALALECREGKLYLFMPPLRCAEQYLSLLASIENVAAQQKIPVVIEGYTPPFDSRIEKFAVTPDPGVIEVNIHPSVSWPELVERTQVLYGLAKQSRLGTDKFMVDGRHTGTGGGNHVTMGAKTPLASPFLRRPDVLRSFITYWQHHPGLSYLFSGLFIGPTSQAPRVDEARDELLYELEIAFSKMPAGEVVQPWLVDRLLRHLLVDLTGNTHRAEFCIDKLYSPDSATGRLGLVEFRGFEMPPHERMSMMQMLLLRTLLVWFWQTPYHKPLVRWGTELHDKFLLPEYVEQDIASICDDLQQAGFNFKLSWFAPFFEFRFPRCGLRKIDQVEMELRTAIEPWHVLGEESTSSGTARSVDSSLERVQIKVKGLVGDRYIVTCNGRRVPMRQTLEKGQMVAGIRYRAWQPPNALHPTIGVHAPLVFDLFDTWSGRSIGGFTYHVSHPGGRSFETLPVNSYEAEGRRIARFWNHGHTPAIQAQHSAPQNVHQQTQQNTQDKKQPAVWHPREMQYRFEIHHALPDFVVPAEENINQDYPNTLDLRTEPKFK</sequence>